<feature type="chain" id="PRO_5040506561" evidence="2">
    <location>
        <begin position="21"/>
        <end position="146"/>
    </location>
</feature>
<dbReference type="OrthoDB" id="8183954at2759"/>
<dbReference type="SUPFAM" id="SSF100910">
    <property type="entry name" value="Chemosensory protein Csp2"/>
    <property type="match status" value="1"/>
</dbReference>
<dbReference type="Proteomes" id="UP001154114">
    <property type="component" value="Chromosome 18"/>
</dbReference>
<dbReference type="EMBL" id="LR824021">
    <property type="protein sequence ID" value="CAD0203151.1"/>
    <property type="molecule type" value="Genomic_DNA"/>
</dbReference>
<dbReference type="InterPro" id="IPR036682">
    <property type="entry name" value="OS_D_A10/PebIII_sf"/>
</dbReference>
<evidence type="ECO:0000256" key="1">
    <source>
        <dbReference type="SAM" id="MobiDB-lite"/>
    </source>
</evidence>
<name>A0A9N8L420_CHRIL</name>
<keyword evidence="2" id="KW-0732">Signal</keyword>
<evidence type="ECO:0000313" key="3">
    <source>
        <dbReference type="EMBL" id="CAD0203151.1"/>
    </source>
</evidence>
<sequence length="146" mass="16844">MKYFLLIMLLLVYLTVQNNAIETSTYTTKYDAIDLDEVLGNDRLLTGYVKCLLEEGPCTADGKELKQNLPDAIENDCKKCSERQREGADKVIHYIIDHRPDDWTTLEKKYNPDGTYKVKYLASKHSEENEQDDSKSEKDPTNESKE</sequence>
<reference evidence="3" key="1">
    <citation type="submission" date="2021-12" db="EMBL/GenBank/DDBJ databases">
        <authorList>
            <person name="King R."/>
        </authorList>
    </citation>
    <scope>NUCLEOTIDE SEQUENCE</scope>
</reference>
<evidence type="ECO:0000256" key="2">
    <source>
        <dbReference type="SAM" id="SignalP"/>
    </source>
</evidence>
<dbReference type="AlphaFoldDB" id="A0A9N8L420"/>
<feature type="signal peptide" evidence="2">
    <location>
        <begin position="1"/>
        <end position="20"/>
    </location>
</feature>
<protein>
    <submittedName>
        <fullName evidence="3">Uncharacterized protein</fullName>
    </submittedName>
</protein>
<dbReference type="Gene3D" id="1.10.2080.10">
    <property type="entry name" value="Insect odorant-binding protein A10/Ejaculatory bulb-specific protein 3"/>
    <property type="match status" value="1"/>
</dbReference>
<evidence type="ECO:0000313" key="4">
    <source>
        <dbReference type="Proteomes" id="UP001154114"/>
    </source>
</evidence>
<organism evidence="3 4">
    <name type="scientific">Chrysodeixis includens</name>
    <name type="common">Soybean looper</name>
    <name type="synonym">Pseudoplusia includens</name>
    <dbReference type="NCBI Taxonomy" id="689277"/>
    <lineage>
        <taxon>Eukaryota</taxon>
        <taxon>Metazoa</taxon>
        <taxon>Ecdysozoa</taxon>
        <taxon>Arthropoda</taxon>
        <taxon>Hexapoda</taxon>
        <taxon>Insecta</taxon>
        <taxon>Pterygota</taxon>
        <taxon>Neoptera</taxon>
        <taxon>Endopterygota</taxon>
        <taxon>Lepidoptera</taxon>
        <taxon>Glossata</taxon>
        <taxon>Ditrysia</taxon>
        <taxon>Noctuoidea</taxon>
        <taxon>Noctuidae</taxon>
        <taxon>Plusiinae</taxon>
        <taxon>Chrysodeixis</taxon>
    </lineage>
</organism>
<dbReference type="PANTHER" id="PTHR11257:SF12">
    <property type="entry name" value="EJACULATORY BULB-SPECIFIC PROTEIN 3-RELATED"/>
    <property type="match status" value="1"/>
</dbReference>
<feature type="region of interest" description="Disordered" evidence="1">
    <location>
        <begin position="121"/>
        <end position="146"/>
    </location>
</feature>
<dbReference type="InterPro" id="IPR005055">
    <property type="entry name" value="A10/PebIII"/>
</dbReference>
<dbReference type="Pfam" id="PF03392">
    <property type="entry name" value="OS-D"/>
    <property type="match status" value="1"/>
</dbReference>
<gene>
    <name evidence="3" type="ORF">CINC_LOCUS4806</name>
</gene>
<accession>A0A9N8L420</accession>
<proteinExistence type="predicted"/>
<keyword evidence="4" id="KW-1185">Reference proteome</keyword>
<dbReference type="PANTHER" id="PTHR11257">
    <property type="entry name" value="CHEMOSENSORY PROTEIN-RELATED"/>
    <property type="match status" value="1"/>
</dbReference>
<feature type="compositionally biased region" description="Basic and acidic residues" evidence="1">
    <location>
        <begin position="124"/>
        <end position="146"/>
    </location>
</feature>